<dbReference type="AlphaFoldDB" id="A0A6A6UBQ2"/>
<organism evidence="1 2">
    <name type="scientific">Microthyrium microscopicum</name>
    <dbReference type="NCBI Taxonomy" id="703497"/>
    <lineage>
        <taxon>Eukaryota</taxon>
        <taxon>Fungi</taxon>
        <taxon>Dikarya</taxon>
        <taxon>Ascomycota</taxon>
        <taxon>Pezizomycotina</taxon>
        <taxon>Dothideomycetes</taxon>
        <taxon>Dothideomycetes incertae sedis</taxon>
        <taxon>Microthyriales</taxon>
        <taxon>Microthyriaceae</taxon>
        <taxon>Microthyrium</taxon>
    </lineage>
</organism>
<dbReference type="EMBL" id="MU004235">
    <property type="protein sequence ID" value="KAF2669685.1"/>
    <property type="molecule type" value="Genomic_DNA"/>
</dbReference>
<evidence type="ECO:0000313" key="1">
    <source>
        <dbReference type="EMBL" id="KAF2669685.1"/>
    </source>
</evidence>
<gene>
    <name evidence="1" type="ORF">BT63DRAFT_267086</name>
</gene>
<evidence type="ECO:0000313" key="2">
    <source>
        <dbReference type="Proteomes" id="UP000799302"/>
    </source>
</evidence>
<accession>A0A6A6UBQ2</accession>
<name>A0A6A6UBQ2_9PEZI</name>
<sequence>MSLPLRLKTQVRDFWNADDSDVRKAFAALETVVGKPIQCEPDWAILWNVLKPGFPDQAVFIPLVCNAVASWAKAFAELADDEANENWVETMLTGLHPDIRIVLAVDDGKSSTRWISNEAAFEICFPKTAASPHTLSTALIAKFHADLLSAFTTKAPKQTCRTAESWTDVDGVASEFDGSPILTPTSTMPTRIVMRPAPPTKIPTLAMIPRPEDMLSQAPYFFIVTASTRQIRLECSHQASLDLLVEYLKKWVKRNHRLNTKPPLVEIECRPSAFGLSTMYDQATISVPQGDNWTIISPMVVLSFLNNALGYELTYQIDHSWHFMRRVAFQ</sequence>
<keyword evidence="2" id="KW-1185">Reference proteome</keyword>
<reference evidence="1" key="1">
    <citation type="journal article" date="2020" name="Stud. Mycol.">
        <title>101 Dothideomycetes genomes: a test case for predicting lifestyles and emergence of pathogens.</title>
        <authorList>
            <person name="Haridas S."/>
            <person name="Albert R."/>
            <person name="Binder M."/>
            <person name="Bloem J."/>
            <person name="Labutti K."/>
            <person name="Salamov A."/>
            <person name="Andreopoulos B."/>
            <person name="Baker S."/>
            <person name="Barry K."/>
            <person name="Bills G."/>
            <person name="Bluhm B."/>
            <person name="Cannon C."/>
            <person name="Castanera R."/>
            <person name="Culley D."/>
            <person name="Daum C."/>
            <person name="Ezra D."/>
            <person name="Gonzalez J."/>
            <person name="Henrissat B."/>
            <person name="Kuo A."/>
            <person name="Liang C."/>
            <person name="Lipzen A."/>
            <person name="Lutzoni F."/>
            <person name="Magnuson J."/>
            <person name="Mondo S."/>
            <person name="Nolan M."/>
            <person name="Ohm R."/>
            <person name="Pangilinan J."/>
            <person name="Park H.-J."/>
            <person name="Ramirez L."/>
            <person name="Alfaro M."/>
            <person name="Sun H."/>
            <person name="Tritt A."/>
            <person name="Yoshinaga Y."/>
            <person name="Zwiers L.-H."/>
            <person name="Turgeon B."/>
            <person name="Goodwin S."/>
            <person name="Spatafora J."/>
            <person name="Crous P."/>
            <person name="Grigoriev I."/>
        </authorList>
    </citation>
    <scope>NUCLEOTIDE SEQUENCE</scope>
    <source>
        <strain evidence="1">CBS 115976</strain>
    </source>
</reference>
<dbReference type="Proteomes" id="UP000799302">
    <property type="component" value="Unassembled WGS sequence"/>
</dbReference>
<proteinExistence type="predicted"/>
<dbReference type="OrthoDB" id="4926491at2759"/>
<protein>
    <submittedName>
        <fullName evidence="1">Uncharacterized protein</fullName>
    </submittedName>
</protein>